<accession>A0A1B2CS11</accession>
<proteinExistence type="predicted"/>
<reference evidence="1" key="1">
    <citation type="journal article" date="2016" name="Arch. Virol.">
        <title>The comparative analysis of complete genome sequences from two South African betabaculoviruses: Phthorimaea operculella granulovirus and Plutella xylostella granulovirus.</title>
        <authorList>
            <person name="Jukes M.D."/>
            <person name="Motsoeneng B.M."/>
            <person name="Knox C.M."/>
            <person name="Hill M.P."/>
            <person name="Moore S.D."/>
        </authorList>
    </citation>
    <scope>NUCLEOTIDE SEQUENCE</scope>
    <source>
        <strain evidence="1">SA</strain>
    </source>
</reference>
<dbReference type="EMBL" id="KU666536">
    <property type="protein sequence ID" value="ANY57434.1"/>
    <property type="molecule type" value="Genomic_DNA"/>
</dbReference>
<gene>
    <name evidence="1" type="primary">PhopGV045</name>
    <name evidence="1" type="ORF">PhopGVgp045</name>
</gene>
<name>A0A1B2CS11_9BBAC</name>
<evidence type="ECO:0000313" key="1">
    <source>
        <dbReference type="EMBL" id="ANY57434.1"/>
    </source>
</evidence>
<organism evidence="1">
    <name type="scientific">Phthorimaea operculella granulovirus</name>
    <dbReference type="NCBI Taxonomy" id="192584"/>
    <lineage>
        <taxon>Viruses</taxon>
        <taxon>Viruses incertae sedis</taxon>
        <taxon>Naldaviricetes</taxon>
        <taxon>Lefavirales</taxon>
        <taxon>Baculoviridae</taxon>
        <taxon>Betabaculovirus</taxon>
        <taxon>Betabaculovirus phoperculellae</taxon>
    </lineage>
</organism>
<protein>
    <submittedName>
        <fullName evidence="1">Uncharacterized protein</fullName>
    </submittedName>
</protein>
<sequence length="67" mass="8261">MDKNVEIVLESFEVWMNDMYQRHRKVDIVSKLLVNVDILVRDYLEEKRKKYIKIDNMNRLLFDDTIK</sequence>